<sequence>MGNCYCNQAVKDFGLREEIHSGTVVLYIKKGCANSDRAQALLKAVNIKPRTIEIEDTKYQNLRFALKGFTGQKDPPYIFIGGKHFGGLYDLEVGIKQKTVQKLIKIAEERSAEY</sequence>
<dbReference type="EMBL" id="CAJZBQ010000047">
    <property type="protein sequence ID" value="CAG9329282.1"/>
    <property type="molecule type" value="Genomic_DNA"/>
</dbReference>
<name>A0AAU9JPX0_9CILI</name>
<accession>A0AAU9JPX0</accession>
<dbReference type="PRINTS" id="PR00160">
    <property type="entry name" value="GLUTAREDOXIN"/>
</dbReference>
<evidence type="ECO:0000313" key="3">
    <source>
        <dbReference type="Proteomes" id="UP001162131"/>
    </source>
</evidence>
<dbReference type="Gene3D" id="3.40.30.10">
    <property type="entry name" value="Glutaredoxin"/>
    <property type="match status" value="1"/>
</dbReference>
<dbReference type="GO" id="GO:0015038">
    <property type="term" value="F:glutathione disulfide oxidoreductase activity"/>
    <property type="evidence" value="ECO:0007669"/>
    <property type="project" value="TreeGrafter"/>
</dbReference>
<dbReference type="PANTHER" id="PTHR45694">
    <property type="entry name" value="GLUTAREDOXIN 2"/>
    <property type="match status" value="1"/>
</dbReference>
<dbReference type="Pfam" id="PF00462">
    <property type="entry name" value="Glutaredoxin"/>
    <property type="match status" value="1"/>
</dbReference>
<dbReference type="GO" id="GO:0034599">
    <property type="term" value="P:cellular response to oxidative stress"/>
    <property type="evidence" value="ECO:0007669"/>
    <property type="project" value="TreeGrafter"/>
</dbReference>
<organism evidence="2 3">
    <name type="scientific">Blepharisma stoltei</name>
    <dbReference type="NCBI Taxonomy" id="1481888"/>
    <lineage>
        <taxon>Eukaryota</taxon>
        <taxon>Sar</taxon>
        <taxon>Alveolata</taxon>
        <taxon>Ciliophora</taxon>
        <taxon>Postciliodesmatophora</taxon>
        <taxon>Heterotrichea</taxon>
        <taxon>Heterotrichida</taxon>
        <taxon>Blepharismidae</taxon>
        <taxon>Blepharisma</taxon>
    </lineage>
</organism>
<dbReference type="PROSITE" id="PS51354">
    <property type="entry name" value="GLUTAREDOXIN_2"/>
    <property type="match status" value="1"/>
</dbReference>
<dbReference type="AlphaFoldDB" id="A0AAU9JPX0"/>
<feature type="domain" description="Glutaredoxin" evidence="1">
    <location>
        <begin position="24"/>
        <end position="85"/>
    </location>
</feature>
<reference evidence="2" key="1">
    <citation type="submission" date="2021-09" db="EMBL/GenBank/DDBJ databases">
        <authorList>
            <consortium name="AG Swart"/>
            <person name="Singh M."/>
            <person name="Singh A."/>
            <person name="Seah K."/>
            <person name="Emmerich C."/>
        </authorList>
    </citation>
    <scope>NUCLEOTIDE SEQUENCE</scope>
    <source>
        <strain evidence="2">ATCC30299</strain>
    </source>
</reference>
<comment type="caution">
    <text evidence="2">The sequence shown here is derived from an EMBL/GenBank/DDBJ whole genome shotgun (WGS) entry which is preliminary data.</text>
</comment>
<protein>
    <recommendedName>
        <fullName evidence="1">Glutaredoxin domain-containing protein</fullName>
    </recommendedName>
</protein>
<dbReference type="SUPFAM" id="SSF52833">
    <property type="entry name" value="Thioredoxin-like"/>
    <property type="match status" value="1"/>
</dbReference>
<dbReference type="Proteomes" id="UP001162131">
    <property type="component" value="Unassembled WGS sequence"/>
</dbReference>
<dbReference type="PANTHER" id="PTHR45694:SF18">
    <property type="entry name" value="GLUTAREDOXIN-1-RELATED"/>
    <property type="match status" value="1"/>
</dbReference>
<gene>
    <name evidence="2" type="ORF">BSTOLATCC_MIC48108</name>
</gene>
<dbReference type="GO" id="GO:0005737">
    <property type="term" value="C:cytoplasm"/>
    <property type="evidence" value="ECO:0007669"/>
    <property type="project" value="TreeGrafter"/>
</dbReference>
<keyword evidence="3" id="KW-1185">Reference proteome</keyword>
<evidence type="ECO:0000259" key="1">
    <source>
        <dbReference type="Pfam" id="PF00462"/>
    </source>
</evidence>
<dbReference type="InterPro" id="IPR036249">
    <property type="entry name" value="Thioredoxin-like_sf"/>
</dbReference>
<proteinExistence type="predicted"/>
<dbReference type="InterPro" id="IPR014025">
    <property type="entry name" value="Glutaredoxin_subgr"/>
</dbReference>
<dbReference type="InterPro" id="IPR002109">
    <property type="entry name" value="Glutaredoxin"/>
</dbReference>
<evidence type="ECO:0000313" key="2">
    <source>
        <dbReference type="EMBL" id="CAG9329282.1"/>
    </source>
</evidence>